<evidence type="ECO:0000259" key="7">
    <source>
        <dbReference type="Pfam" id="PF08281"/>
    </source>
</evidence>
<keyword evidence="3" id="KW-0731">Sigma factor</keyword>
<dbReference type="InterPro" id="IPR013325">
    <property type="entry name" value="RNA_pol_sigma_r2"/>
</dbReference>
<dbReference type="InterPro" id="IPR014284">
    <property type="entry name" value="RNA_pol_sigma-70_dom"/>
</dbReference>
<evidence type="ECO:0000256" key="4">
    <source>
        <dbReference type="ARBA" id="ARBA00023125"/>
    </source>
</evidence>
<organism evidence="8 9">
    <name type="scientific">Nocardioides guangzhouensis</name>
    <dbReference type="NCBI Taxonomy" id="2497878"/>
    <lineage>
        <taxon>Bacteria</taxon>
        <taxon>Bacillati</taxon>
        <taxon>Actinomycetota</taxon>
        <taxon>Actinomycetes</taxon>
        <taxon>Propionibacteriales</taxon>
        <taxon>Nocardioidaceae</taxon>
        <taxon>Nocardioides</taxon>
    </lineage>
</organism>
<gene>
    <name evidence="8" type="ORF">EKO23_04515</name>
</gene>
<dbReference type="InterPro" id="IPR013249">
    <property type="entry name" value="RNA_pol_sigma70_r4_t2"/>
</dbReference>
<dbReference type="AlphaFoldDB" id="A0A4Q4ZKR8"/>
<evidence type="ECO:0000256" key="5">
    <source>
        <dbReference type="ARBA" id="ARBA00023163"/>
    </source>
</evidence>
<keyword evidence="5" id="KW-0804">Transcription</keyword>
<accession>A0A4Q4ZKR8</accession>
<dbReference type="NCBIfam" id="TIGR02937">
    <property type="entry name" value="sigma70-ECF"/>
    <property type="match status" value="1"/>
</dbReference>
<comment type="similarity">
    <text evidence="1">Belongs to the sigma-70 factor family. ECF subfamily.</text>
</comment>
<dbReference type="Gene3D" id="1.10.10.10">
    <property type="entry name" value="Winged helix-like DNA-binding domain superfamily/Winged helix DNA-binding domain"/>
    <property type="match status" value="1"/>
</dbReference>
<dbReference type="OrthoDB" id="3688906at2"/>
<dbReference type="GO" id="GO:0006352">
    <property type="term" value="P:DNA-templated transcription initiation"/>
    <property type="evidence" value="ECO:0007669"/>
    <property type="project" value="InterPro"/>
</dbReference>
<evidence type="ECO:0000259" key="6">
    <source>
        <dbReference type="Pfam" id="PF04542"/>
    </source>
</evidence>
<dbReference type="Pfam" id="PF04542">
    <property type="entry name" value="Sigma70_r2"/>
    <property type="match status" value="1"/>
</dbReference>
<reference evidence="8 9" key="1">
    <citation type="submission" date="2019-01" db="EMBL/GenBank/DDBJ databases">
        <title>Nocardioides guangzhouensis sp. nov., an actinobacterium isolated from soil.</title>
        <authorList>
            <person name="Fu Y."/>
            <person name="Cai Y."/>
            <person name="Lin Z."/>
            <person name="Chen P."/>
        </authorList>
    </citation>
    <scope>NUCLEOTIDE SEQUENCE [LARGE SCALE GENOMIC DNA]</scope>
    <source>
        <strain evidence="8 9">130</strain>
    </source>
</reference>
<sequence>MVVLRQPDHEAFSEFASARSASLFRTAYLVIGDYQLAQDLVQESLVKTYLAWPRLRDVAKAEAYTRRVIVTTCISWRRRRSFSERPATHVPDASVTDPTTLLPEQGELWTAVGHLPPRQRAAVVLRFCEDLSQAQTAELMGCSVGSVKRHTSLALDKLRAEMGARFSPPFVDEQAVTP</sequence>
<dbReference type="SUPFAM" id="SSF88659">
    <property type="entry name" value="Sigma3 and sigma4 domains of RNA polymerase sigma factors"/>
    <property type="match status" value="1"/>
</dbReference>
<keyword evidence="2" id="KW-0805">Transcription regulation</keyword>
<dbReference type="Pfam" id="PF08281">
    <property type="entry name" value="Sigma70_r4_2"/>
    <property type="match status" value="1"/>
</dbReference>
<dbReference type="RefSeq" id="WP_134714508.1">
    <property type="nucleotide sequence ID" value="NZ_SDKM01000004.1"/>
</dbReference>
<keyword evidence="4" id="KW-0238">DNA-binding</keyword>
<evidence type="ECO:0000256" key="3">
    <source>
        <dbReference type="ARBA" id="ARBA00023082"/>
    </source>
</evidence>
<dbReference type="InterPro" id="IPR007627">
    <property type="entry name" value="RNA_pol_sigma70_r2"/>
</dbReference>
<dbReference type="PANTHER" id="PTHR43133">
    <property type="entry name" value="RNA POLYMERASE ECF-TYPE SIGMA FACTO"/>
    <property type="match status" value="1"/>
</dbReference>
<dbReference type="InterPro" id="IPR013324">
    <property type="entry name" value="RNA_pol_sigma_r3/r4-like"/>
</dbReference>
<dbReference type="PANTHER" id="PTHR43133:SF50">
    <property type="entry name" value="ECF RNA POLYMERASE SIGMA FACTOR SIGM"/>
    <property type="match status" value="1"/>
</dbReference>
<proteinExistence type="inferred from homology"/>
<name>A0A4Q4ZKR8_9ACTN</name>
<dbReference type="CDD" id="cd06171">
    <property type="entry name" value="Sigma70_r4"/>
    <property type="match status" value="1"/>
</dbReference>
<protein>
    <submittedName>
        <fullName evidence="8">SigE family RNA polymerase sigma factor</fullName>
    </submittedName>
</protein>
<dbReference type="Gene3D" id="1.10.1740.10">
    <property type="match status" value="1"/>
</dbReference>
<dbReference type="NCBIfam" id="TIGR02983">
    <property type="entry name" value="SigE-fam_strep"/>
    <property type="match status" value="1"/>
</dbReference>
<dbReference type="GO" id="GO:0016987">
    <property type="term" value="F:sigma factor activity"/>
    <property type="evidence" value="ECO:0007669"/>
    <property type="project" value="UniProtKB-KW"/>
</dbReference>
<dbReference type="SUPFAM" id="SSF88946">
    <property type="entry name" value="Sigma2 domain of RNA polymerase sigma factors"/>
    <property type="match status" value="1"/>
</dbReference>
<comment type="caution">
    <text evidence="8">The sequence shown here is derived from an EMBL/GenBank/DDBJ whole genome shotgun (WGS) entry which is preliminary data.</text>
</comment>
<dbReference type="InterPro" id="IPR014325">
    <property type="entry name" value="RNA_pol_sigma-E_actinobac"/>
</dbReference>
<evidence type="ECO:0000256" key="1">
    <source>
        <dbReference type="ARBA" id="ARBA00010641"/>
    </source>
</evidence>
<dbReference type="EMBL" id="SDKM01000004">
    <property type="protein sequence ID" value="RYP88106.1"/>
    <property type="molecule type" value="Genomic_DNA"/>
</dbReference>
<dbReference type="InterPro" id="IPR036388">
    <property type="entry name" value="WH-like_DNA-bd_sf"/>
</dbReference>
<keyword evidence="9" id="KW-1185">Reference proteome</keyword>
<dbReference type="Proteomes" id="UP000295198">
    <property type="component" value="Unassembled WGS sequence"/>
</dbReference>
<dbReference type="InterPro" id="IPR039425">
    <property type="entry name" value="RNA_pol_sigma-70-like"/>
</dbReference>
<evidence type="ECO:0000313" key="9">
    <source>
        <dbReference type="Proteomes" id="UP000295198"/>
    </source>
</evidence>
<evidence type="ECO:0000256" key="2">
    <source>
        <dbReference type="ARBA" id="ARBA00023015"/>
    </source>
</evidence>
<feature type="domain" description="RNA polymerase sigma factor 70 region 4 type 2" evidence="7">
    <location>
        <begin position="107"/>
        <end position="158"/>
    </location>
</feature>
<dbReference type="GO" id="GO:0003677">
    <property type="term" value="F:DNA binding"/>
    <property type="evidence" value="ECO:0007669"/>
    <property type="project" value="UniProtKB-KW"/>
</dbReference>
<feature type="domain" description="RNA polymerase sigma-70 region 2" evidence="6">
    <location>
        <begin position="23"/>
        <end position="81"/>
    </location>
</feature>
<evidence type="ECO:0000313" key="8">
    <source>
        <dbReference type="EMBL" id="RYP88106.1"/>
    </source>
</evidence>